<dbReference type="InterPro" id="IPR000719">
    <property type="entry name" value="Prot_kinase_dom"/>
</dbReference>
<dbReference type="InterPro" id="IPR011009">
    <property type="entry name" value="Kinase-like_dom_sf"/>
</dbReference>
<feature type="compositionally biased region" description="Low complexity" evidence="3">
    <location>
        <begin position="7"/>
        <end position="29"/>
    </location>
</feature>
<keyword evidence="2" id="KW-0067">ATP-binding</keyword>
<dbReference type="InterPro" id="IPR000014">
    <property type="entry name" value="PAS"/>
</dbReference>
<dbReference type="EMBL" id="HBGG01033104">
    <property type="protein sequence ID" value="CAD9215086.1"/>
    <property type="molecule type" value="Transcribed_RNA"/>
</dbReference>
<evidence type="ECO:0000313" key="6">
    <source>
        <dbReference type="EMBL" id="CAD9215086.1"/>
    </source>
</evidence>
<keyword evidence="1" id="KW-0675">Receptor</keyword>
<proteinExistence type="predicted"/>
<dbReference type="AlphaFoldDB" id="A0A7S1X8N9"/>
<dbReference type="Gene3D" id="3.30.200.20">
    <property type="entry name" value="Phosphorylase Kinase, domain 1"/>
    <property type="match status" value="1"/>
</dbReference>
<dbReference type="InterPro" id="IPR008266">
    <property type="entry name" value="Tyr_kinase_AS"/>
</dbReference>
<evidence type="ECO:0000256" key="1">
    <source>
        <dbReference type="ARBA" id="ARBA00023170"/>
    </source>
</evidence>
<sequence>MGSGQSAAKASPSVAPAPKVAQQAWAPAPSAKRELMPQGITHKPAPQPPSEDLRVDCLCKYNLLDSNREERFDDITKLISGIFKVPIALVSIVDTDRQWFKSVVGLPVRQTPRDQSFCAWTLVAHVAQVLVVPDAENDARFRNNPLVTSSPDIRFYCGSPIVTHTGHRMGSLCIIDRVRRNVSPAECMFLGNMADLVAREIEDPSGGMENSTPLMLVDMRSTSIVYVNSVFAKDTGIQKATAVGKSMYDMFKILSAEGKEQATKDEVYQAVAQGVEDFGLDVESDSGDGAVRYRLIFHAASSQQLFANSYIIGAPVSIAKVDSPVKEPAELSMMVFVKMERIEGGAAGTSDAQPLHFPTVPANLPPKELPVTIGAPIGKGSYGTVYRGTWEGKEVAVKVMPTEDVVAEEGYDPKKEAELTKKLTHPNLVTAHSHYVVDNPASGQHEIWLLLELCELGTLATGMVNGFFRKKEGNWALDIGRVLKVAYQVADVMAYVHSQGVIHSDLTTNNVLLTHDPDDDFTCKLSDFGVAQVLDPDEDSITTEQHGTVTHMPPELLMDCKLSKAADVYSFGVLLWELYHSQRPFEGMMHAQVIAQVALKNMRPEISEDCPEEYRAMIEDCWDAEDEERPTFEDIKSRLSKLIAQGW</sequence>
<dbReference type="Gene3D" id="3.30.450.40">
    <property type="match status" value="1"/>
</dbReference>
<dbReference type="SUPFAM" id="SSF55781">
    <property type="entry name" value="GAF domain-like"/>
    <property type="match status" value="1"/>
</dbReference>
<dbReference type="GO" id="GO:0005524">
    <property type="term" value="F:ATP binding"/>
    <property type="evidence" value="ECO:0007669"/>
    <property type="project" value="UniProtKB-UniRule"/>
</dbReference>
<dbReference type="PROSITE" id="PS50112">
    <property type="entry name" value="PAS"/>
    <property type="match status" value="1"/>
</dbReference>
<dbReference type="PROSITE" id="PS50011">
    <property type="entry name" value="PROTEIN_KINASE_DOM"/>
    <property type="match status" value="1"/>
</dbReference>
<dbReference type="Gene3D" id="1.10.510.10">
    <property type="entry name" value="Transferase(Phosphotransferase) domain 1"/>
    <property type="match status" value="1"/>
</dbReference>
<feature type="domain" description="PAS" evidence="5">
    <location>
        <begin position="213"/>
        <end position="274"/>
    </location>
</feature>
<dbReference type="GO" id="GO:0004674">
    <property type="term" value="F:protein serine/threonine kinase activity"/>
    <property type="evidence" value="ECO:0007669"/>
    <property type="project" value="TreeGrafter"/>
</dbReference>
<dbReference type="SUPFAM" id="SSF56112">
    <property type="entry name" value="Protein kinase-like (PK-like)"/>
    <property type="match status" value="1"/>
</dbReference>
<dbReference type="PROSITE" id="PS00109">
    <property type="entry name" value="PROTEIN_KINASE_TYR"/>
    <property type="match status" value="1"/>
</dbReference>
<feature type="region of interest" description="Disordered" evidence="3">
    <location>
        <begin position="1"/>
        <end position="49"/>
    </location>
</feature>
<accession>A0A7S1X8N9</accession>
<dbReference type="InterPro" id="IPR001245">
    <property type="entry name" value="Ser-Thr/Tyr_kinase_cat_dom"/>
</dbReference>
<organism evidence="6">
    <name type="scientific">Tetraselmis chuii</name>
    <dbReference type="NCBI Taxonomy" id="63592"/>
    <lineage>
        <taxon>Eukaryota</taxon>
        <taxon>Viridiplantae</taxon>
        <taxon>Chlorophyta</taxon>
        <taxon>core chlorophytes</taxon>
        <taxon>Chlorodendrophyceae</taxon>
        <taxon>Chlorodendrales</taxon>
        <taxon>Chlorodendraceae</taxon>
        <taxon>Tetraselmis</taxon>
    </lineage>
</organism>
<evidence type="ECO:0000256" key="3">
    <source>
        <dbReference type="SAM" id="MobiDB-lite"/>
    </source>
</evidence>
<dbReference type="InterPro" id="IPR003018">
    <property type="entry name" value="GAF"/>
</dbReference>
<dbReference type="PROSITE" id="PS00107">
    <property type="entry name" value="PROTEIN_KINASE_ATP"/>
    <property type="match status" value="1"/>
</dbReference>
<evidence type="ECO:0000259" key="4">
    <source>
        <dbReference type="PROSITE" id="PS50011"/>
    </source>
</evidence>
<reference evidence="6" key="1">
    <citation type="submission" date="2021-01" db="EMBL/GenBank/DDBJ databases">
        <authorList>
            <person name="Corre E."/>
            <person name="Pelletier E."/>
            <person name="Niang G."/>
            <person name="Scheremetjew M."/>
            <person name="Finn R."/>
            <person name="Kale V."/>
            <person name="Holt S."/>
            <person name="Cochrane G."/>
            <person name="Meng A."/>
            <person name="Brown T."/>
            <person name="Cohen L."/>
        </authorList>
    </citation>
    <scope>NUCLEOTIDE SEQUENCE</scope>
    <source>
        <strain evidence="6">PLY429</strain>
    </source>
</reference>
<dbReference type="InterPro" id="IPR051681">
    <property type="entry name" value="Ser/Thr_Kinases-Pseudokinases"/>
</dbReference>
<dbReference type="SMART" id="SM00065">
    <property type="entry name" value="GAF"/>
    <property type="match status" value="1"/>
</dbReference>
<dbReference type="InterPro" id="IPR017441">
    <property type="entry name" value="Protein_kinase_ATP_BS"/>
</dbReference>
<dbReference type="Pfam" id="PF07714">
    <property type="entry name" value="PK_Tyr_Ser-Thr"/>
    <property type="match status" value="1"/>
</dbReference>
<dbReference type="Pfam" id="PF01590">
    <property type="entry name" value="GAF"/>
    <property type="match status" value="1"/>
</dbReference>
<dbReference type="PRINTS" id="PR00109">
    <property type="entry name" value="TYRKINASE"/>
</dbReference>
<dbReference type="InterPro" id="IPR029016">
    <property type="entry name" value="GAF-like_dom_sf"/>
</dbReference>
<name>A0A7S1X8N9_9CHLO</name>
<dbReference type="PANTHER" id="PTHR44329">
    <property type="entry name" value="SERINE/THREONINE-PROTEIN KINASE TNNI3K-RELATED"/>
    <property type="match status" value="1"/>
</dbReference>
<evidence type="ECO:0000256" key="2">
    <source>
        <dbReference type="PROSITE-ProRule" id="PRU10141"/>
    </source>
</evidence>
<gene>
    <name evidence="6" type="ORF">TCHU04912_LOCUS17326</name>
</gene>
<keyword evidence="2" id="KW-0547">Nucleotide-binding</keyword>
<protein>
    <recommendedName>
        <fullName evidence="7">Protein kinase domain-containing protein</fullName>
    </recommendedName>
</protein>
<feature type="binding site" evidence="2">
    <location>
        <position position="398"/>
    </location>
    <ligand>
        <name>ATP</name>
        <dbReference type="ChEBI" id="CHEBI:30616"/>
    </ligand>
</feature>
<evidence type="ECO:0000259" key="5">
    <source>
        <dbReference type="PROSITE" id="PS50112"/>
    </source>
</evidence>
<feature type="domain" description="Protein kinase" evidence="4">
    <location>
        <begin position="371"/>
        <end position="643"/>
    </location>
</feature>
<evidence type="ECO:0008006" key="7">
    <source>
        <dbReference type="Google" id="ProtNLM"/>
    </source>
</evidence>